<accession>A0ABS1KZP6</accession>
<name>A0ABS1KZP6_9BACT</name>
<feature type="signal peptide" evidence="1">
    <location>
        <begin position="1"/>
        <end position="23"/>
    </location>
</feature>
<keyword evidence="1" id="KW-0732">Signal</keyword>
<proteinExistence type="predicted"/>
<organism evidence="3 4">
    <name type="scientific">Chryseolinea lacunae</name>
    <dbReference type="NCBI Taxonomy" id="2801331"/>
    <lineage>
        <taxon>Bacteria</taxon>
        <taxon>Pseudomonadati</taxon>
        <taxon>Bacteroidota</taxon>
        <taxon>Cytophagia</taxon>
        <taxon>Cytophagales</taxon>
        <taxon>Fulvivirgaceae</taxon>
        <taxon>Chryseolinea</taxon>
    </lineage>
</organism>
<feature type="domain" description="DUF4159" evidence="2">
    <location>
        <begin position="28"/>
        <end position="218"/>
    </location>
</feature>
<evidence type="ECO:0000256" key="1">
    <source>
        <dbReference type="SAM" id="SignalP"/>
    </source>
</evidence>
<comment type="caution">
    <text evidence="3">The sequence shown here is derived from an EMBL/GenBank/DDBJ whole genome shotgun (WGS) entry which is preliminary data.</text>
</comment>
<dbReference type="Pfam" id="PF13709">
    <property type="entry name" value="DUF4159"/>
    <property type="match status" value="1"/>
</dbReference>
<reference evidence="3 4" key="1">
    <citation type="submission" date="2021-01" db="EMBL/GenBank/DDBJ databases">
        <title>Chryseolinea sp. Jin1 Genome sequencing and assembly.</title>
        <authorList>
            <person name="Kim I."/>
        </authorList>
    </citation>
    <scope>NUCLEOTIDE SEQUENCE [LARGE SCALE GENOMIC DNA]</scope>
    <source>
        <strain evidence="3 4">Jin1</strain>
    </source>
</reference>
<keyword evidence="4" id="KW-1185">Reference proteome</keyword>
<dbReference type="Proteomes" id="UP000613030">
    <property type="component" value="Unassembled WGS sequence"/>
</dbReference>
<sequence>MVTTHVRFALLFLLSMSFGFAQAQLKMKLAKLKYSGGGDWYANKTSLPNLIKFCNTEMGTLLEPEEDVADVGSRDIFLYPYVYMTGHGNVVFSDAEAANLRKYLTAGGFLHIDDNYGLDKFIRLELKKVFPELELVELPFDHPIYHQKYDFPKGLPKIHEHDGKPAQGFGLVYEGRLVVFYSYECDLGNGWEDQRIHNDPEEKRLQALRMGANILSYCFTHSM</sequence>
<dbReference type="Gene3D" id="3.40.50.12140">
    <property type="entry name" value="Domain of unknown function DUF4159"/>
    <property type="match status" value="1"/>
</dbReference>
<evidence type="ECO:0000313" key="3">
    <source>
        <dbReference type="EMBL" id="MBL0743781.1"/>
    </source>
</evidence>
<dbReference type="InterPro" id="IPR025297">
    <property type="entry name" value="DUF4159"/>
</dbReference>
<feature type="chain" id="PRO_5045166128" evidence="1">
    <location>
        <begin position="24"/>
        <end position="223"/>
    </location>
</feature>
<evidence type="ECO:0000313" key="4">
    <source>
        <dbReference type="Proteomes" id="UP000613030"/>
    </source>
</evidence>
<protein>
    <submittedName>
        <fullName evidence="3">DUF4159 domain-containing protein</fullName>
    </submittedName>
</protein>
<gene>
    <name evidence="3" type="ORF">JI741_21300</name>
</gene>
<dbReference type="EMBL" id="JAERRB010000008">
    <property type="protein sequence ID" value="MBL0743781.1"/>
    <property type="molecule type" value="Genomic_DNA"/>
</dbReference>
<evidence type="ECO:0000259" key="2">
    <source>
        <dbReference type="Pfam" id="PF13709"/>
    </source>
</evidence>